<evidence type="ECO:0000313" key="2">
    <source>
        <dbReference type="Proteomes" id="UP000673691"/>
    </source>
</evidence>
<comment type="caution">
    <text evidence="1">The sequence shown here is derived from an EMBL/GenBank/DDBJ whole genome shotgun (WGS) entry which is preliminary data.</text>
</comment>
<evidence type="ECO:0000313" key="1">
    <source>
        <dbReference type="EMBL" id="KAG5460613.1"/>
    </source>
</evidence>
<sequence length="81" mass="8661">MAGQTLPSVTSGGLQAELRCLFAPKRPSQKFCNLHEMFGSASAAAGLLALADFLSAWPWALLPFFAAHCYERSACPSAPQF</sequence>
<keyword evidence="2" id="KW-1185">Reference proteome</keyword>
<proteinExistence type="predicted"/>
<dbReference type="Proteomes" id="UP000673691">
    <property type="component" value="Unassembled WGS sequence"/>
</dbReference>
<reference evidence="1 2" key="1">
    <citation type="journal article" name="Sci. Rep.">
        <title>Genome-scale phylogenetic analyses confirm Olpidium as the closest living zoosporic fungus to the non-flagellated, terrestrial fungi.</title>
        <authorList>
            <person name="Chang Y."/>
            <person name="Rochon D."/>
            <person name="Sekimoto S."/>
            <person name="Wang Y."/>
            <person name="Chovatia M."/>
            <person name="Sandor L."/>
            <person name="Salamov A."/>
            <person name="Grigoriev I.V."/>
            <person name="Stajich J.E."/>
            <person name="Spatafora J.W."/>
        </authorList>
    </citation>
    <scope>NUCLEOTIDE SEQUENCE [LARGE SCALE GENOMIC DNA]</scope>
    <source>
        <strain evidence="1">S191</strain>
    </source>
</reference>
<dbReference type="EMBL" id="JAEFCI010004954">
    <property type="protein sequence ID" value="KAG5460613.1"/>
    <property type="molecule type" value="Genomic_DNA"/>
</dbReference>
<name>A0A8H8DJD0_9FUNG</name>
<dbReference type="AlphaFoldDB" id="A0A8H8DJD0"/>
<gene>
    <name evidence="1" type="ORF">BJ554DRAFT_7312</name>
</gene>
<protein>
    <submittedName>
        <fullName evidence="1">Uncharacterized protein</fullName>
    </submittedName>
</protein>
<organism evidence="1 2">
    <name type="scientific">Olpidium bornovanus</name>
    <dbReference type="NCBI Taxonomy" id="278681"/>
    <lineage>
        <taxon>Eukaryota</taxon>
        <taxon>Fungi</taxon>
        <taxon>Fungi incertae sedis</taxon>
        <taxon>Olpidiomycota</taxon>
        <taxon>Olpidiomycotina</taxon>
        <taxon>Olpidiomycetes</taxon>
        <taxon>Olpidiales</taxon>
        <taxon>Olpidiaceae</taxon>
        <taxon>Olpidium</taxon>
    </lineage>
</organism>
<accession>A0A8H8DJD0</accession>